<dbReference type="PANTHER" id="PTHR38083:SF1">
    <property type="entry name" value="CALCIUM-DEPENDENT CELL ADHESION MOLECULE 1-RELATED"/>
    <property type="match status" value="1"/>
</dbReference>
<evidence type="ECO:0000259" key="2">
    <source>
        <dbReference type="Pfam" id="PF08964"/>
    </source>
</evidence>
<dbReference type="Pfam" id="PF08964">
    <property type="entry name" value="Crystall_3"/>
    <property type="match status" value="1"/>
</dbReference>
<evidence type="ECO:0000256" key="1">
    <source>
        <dbReference type="SAM" id="MobiDB-lite"/>
    </source>
</evidence>
<proteinExistence type="predicted"/>
<feature type="region of interest" description="Disordered" evidence="1">
    <location>
        <begin position="488"/>
        <end position="507"/>
    </location>
</feature>
<accession>A0ABS4Y576</accession>
<dbReference type="PANTHER" id="PTHR38083">
    <property type="entry name" value="CALCIUM-DEPENDENT CELL ADHESION MOLECULE 1-RELATED"/>
    <property type="match status" value="1"/>
</dbReference>
<sequence length="507" mass="52679">MNDDQVTFHTGLNYTGDTHTYGIGDKVRFAEEDPLNDTFLSVEVGRRARILAWQHGSQRGNYREWEADQPDISDIGGLTRFKVTDNSVPPERFEVAPGGPPDVLLVPGGITGFPGVVVTNTGATPVGSRTVTAELPADKGLQWGVAGQPDHQLTVLDGGVYPGTLSSDGRTLFFDGVALDIPPGGKRVMWVAVSAIPEALSTHTALRFTVGERSSDSTPVVISRSAFSVEPGGPPDVILEQGGAVGYPGVKLTGGTNDPIAPQTITATLPSDTRLVWGQPGHPDNQLTVLDAHGATTVHTGQFSEDGQTLTFTGVDPGLSGTGSHSVMWVDVSAAEDAEPTRTALSFSVGEKDSASTPVTVVVPAGFEVEPGGPPDVTLKQGGPPGYPGVKVRNTGTSALLTDAKVTAALPAEHGLSFVAEGGPDHLLTVWCPDVGETRYPGHLSDDRQSLTVDRARLNVPVGGSALMWVAVEASEDAPTGTTALTFTVGDEESPSNPVHVTPASAG</sequence>
<keyword evidence="4" id="KW-1185">Reference proteome</keyword>
<dbReference type="InterPro" id="IPR052885">
    <property type="entry name" value="Dictyostelium_CAD"/>
</dbReference>
<dbReference type="Gene3D" id="2.60.20.10">
    <property type="entry name" value="Crystallins"/>
    <property type="match status" value="1"/>
</dbReference>
<dbReference type="Proteomes" id="UP001519291">
    <property type="component" value="Unassembled WGS sequence"/>
</dbReference>
<organism evidence="3 4">
    <name type="scientific">Streptomyces syringium</name>
    <dbReference type="NCBI Taxonomy" id="76729"/>
    <lineage>
        <taxon>Bacteria</taxon>
        <taxon>Bacillati</taxon>
        <taxon>Actinomycetota</taxon>
        <taxon>Actinomycetes</taxon>
        <taxon>Kitasatosporales</taxon>
        <taxon>Streptomycetaceae</taxon>
        <taxon>Streptomyces</taxon>
    </lineage>
</organism>
<evidence type="ECO:0000313" key="4">
    <source>
        <dbReference type="Proteomes" id="UP001519291"/>
    </source>
</evidence>
<feature type="domain" description="Calcium-dependent cell adhesion molecule N-terminal" evidence="2">
    <location>
        <begin position="4"/>
        <end position="84"/>
    </location>
</feature>
<dbReference type="InterPro" id="IPR015059">
    <property type="entry name" value="Ca_cell_adhesion_N_dom"/>
</dbReference>
<gene>
    <name evidence="3" type="ORF">JO379_002532</name>
</gene>
<protein>
    <recommendedName>
        <fullName evidence="2">Calcium-dependent cell adhesion molecule N-terminal domain-containing protein</fullName>
    </recommendedName>
</protein>
<dbReference type="RefSeq" id="WP_209515006.1">
    <property type="nucleotide sequence ID" value="NZ_JAGIOH010000001.1"/>
</dbReference>
<name>A0ABS4Y576_9ACTN</name>
<reference evidence="3 4" key="1">
    <citation type="submission" date="2021-03" db="EMBL/GenBank/DDBJ databases">
        <title>Sequencing the genomes of 1000 actinobacteria strains.</title>
        <authorList>
            <person name="Klenk H.-P."/>
        </authorList>
    </citation>
    <scope>NUCLEOTIDE SEQUENCE [LARGE SCALE GENOMIC DNA]</scope>
    <source>
        <strain evidence="3 4">DSM 41480</strain>
    </source>
</reference>
<dbReference type="EMBL" id="JAGIOH010000001">
    <property type="protein sequence ID" value="MBP2403063.1"/>
    <property type="molecule type" value="Genomic_DNA"/>
</dbReference>
<dbReference type="GeneID" id="91569401"/>
<evidence type="ECO:0000313" key="3">
    <source>
        <dbReference type="EMBL" id="MBP2403063.1"/>
    </source>
</evidence>
<comment type="caution">
    <text evidence="3">The sequence shown here is derived from an EMBL/GenBank/DDBJ whole genome shotgun (WGS) entry which is preliminary data.</text>
</comment>